<dbReference type="PANTHER" id="PTHR37981:SF1">
    <property type="entry name" value="SGNH HYDROLASE-TYPE ESTERASE DOMAIN-CONTAINING PROTEIN"/>
    <property type="match status" value="1"/>
</dbReference>
<evidence type="ECO:0000313" key="4">
    <source>
        <dbReference type="Proteomes" id="UP001500390"/>
    </source>
</evidence>
<dbReference type="Pfam" id="PF13472">
    <property type="entry name" value="Lipase_GDSL_2"/>
    <property type="match status" value="1"/>
</dbReference>
<reference evidence="4" key="1">
    <citation type="journal article" date="2019" name="Int. J. Syst. Evol. Microbiol.">
        <title>The Global Catalogue of Microorganisms (GCM) 10K type strain sequencing project: providing services to taxonomists for standard genome sequencing and annotation.</title>
        <authorList>
            <consortium name="The Broad Institute Genomics Platform"/>
            <consortium name="The Broad Institute Genome Sequencing Center for Infectious Disease"/>
            <person name="Wu L."/>
            <person name="Ma J."/>
        </authorList>
    </citation>
    <scope>NUCLEOTIDE SEQUENCE [LARGE SCALE GENOMIC DNA]</scope>
    <source>
        <strain evidence="4">JCM 17738</strain>
    </source>
</reference>
<dbReference type="Proteomes" id="UP001500390">
    <property type="component" value="Unassembled WGS sequence"/>
</dbReference>
<keyword evidence="1" id="KW-0472">Membrane</keyword>
<dbReference type="InterPro" id="IPR037460">
    <property type="entry name" value="SEST-like"/>
</dbReference>
<proteinExistence type="predicted"/>
<comment type="caution">
    <text evidence="3">The sequence shown here is derived from an EMBL/GenBank/DDBJ whole genome shotgun (WGS) entry which is preliminary data.</text>
</comment>
<dbReference type="PANTHER" id="PTHR37981">
    <property type="entry name" value="LIPASE 2"/>
    <property type="match status" value="1"/>
</dbReference>
<dbReference type="SUPFAM" id="SSF52266">
    <property type="entry name" value="SGNH hydrolase"/>
    <property type="match status" value="1"/>
</dbReference>
<organism evidence="3 4">
    <name type="scientific">Ornithinibacter aureus</name>
    <dbReference type="NCBI Taxonomy" id="622664"/>
    <lineage>
        <taxon>Bacteria</taxon>
        <taxon>Bacillati</taxon>
        <taxon>Actinomycetota</taxon>
        <taxon>Actinomycetes</taxon>
        <taxon>Micrococcales</taxon>
        <taxon>Intrasporangiaceae</taxon>
        <taxon>Ornithinibacter</taxon>
    </lineage>
</organism>
<keyword evidence="1" id="KW-1133">Transmembrane helix</keyword>
<evidence type="ECO:0000259" key="2">
    <source>
        <dbReference type="Pfam" id="PF13472"/>
    </source>
</evidence>
<dbReference type="Gene3D" id="3.40.50.1110">
    <property type="entry name" value="SGNH hydrolase"/>
    <property type="match status" value="1"/>
</dbReference>
<keyword evidence="1" id="KW-0812">Transmembrane</keyword>
<dbReference type="EMBL" id="BAABFX010000025">
    <property type="protein sequence ID" value="GAA4394726.1"/>
    <property type="molecule type" value="Genomic_DNA"/>
</dbReference>
<feature type="domain" description="SGNH hydrolase-type esterase" evidence="2">
    <location>
        <begin position="83"/>
        <end position="348"/>
    </location>
</feature>
<accession>A0ABP8JQX7</accession>
<dbReference type="InterPro" id="IPR013830">
    <property type="entry name" value="SGNH_hydro"/>
</dbReference>
<keyword evidence="3" id="KW-0378">Hydrolase</keyword>
<dbReference type="InterPro" id="IPR036514">
    <property type="entry name" value="SGNH_hydro_sf"/>
</dbReference>
<name>A0ABP8JQX7_9MICO</name>
<sequence length="363" mass="38834">MRSRGVPRGGHTTERGSAGLEYGGIIAAAALVVAAVLFGIVQGDLARHTTNAVCRIFLGEGCEDTAQSVQTALEKALSGDYVALGDSFASGEGAGDYHDGTNYDNRDDWDPGNWGDDSHNRCRRSTSSYAEQTYASPEFDFAGGFTAVYCSGATQTDLDNPNGSNDGEGPQLDALTEDTSLVTMSIGGNDLGFGAVLQDCVLNGGSGVPFTDGCQAKWDEKLDQRLEDLKPELVALYTRMREKAPNARIVIMGYPRLFNDPPSQELNNMLFSEDQVWMNGKADQLNAMLREACREAGVEFIDPTQAFLGHGVGAPDGEQWINDLDWGGPGLAVTDPGSFHPNAQGHAAMAALLAEQLRNPRYP</sequence>
<dbReference type="CDD" id="cd01823">
    <property type="entry name" value="SEST_like"/>
    <property type="match status" value="1"/>
</dbReference>
<evidence type="ECO:0000256" key="1">
    <source>
        <dbReference type="SAM" id="Phobius"/>
    </source>
</evidence>
<keyword evidence="4" id="KW-1185">Reference proteome</keyword>
<gene>
    <name evidence="3" type="ORF">GCM10023153_16070</name>
</gene>
<dbReference type="GO" id="GO:0016787">
    <property type="term" value="F:hydrolase activity"/>
    <property type="evidence" value="ECO:0007669"/>
    <property type="project" value="UniProtKB-KW"/>
</dbReference>
<feature type="transmembrane region" description="Helical" evidence="1">
    <location>
        <begin position="20"/>
        <end position="41"/>
    </location>
</feature>
<protein>
    <submittedName>
        <fullName evidence="3">SGNH/GDSL hydrolase family protein</fullName>
    </submittedName>
</protein>
<evidence type="ECO:0000313" key="3">
    <source>
        <dbReference type="EMBL" id="GAA4394726.1"/>
    </source>
</evidence>